<dbReference type="GO" id="GO:0071978">
    <property type="term" value="P:bacterial-type flagellum-dependent swarming motility"/>
    <property type="evidence" value="ECO:0007669"/>
    <property type="project" value="TreeGrafter"/>
</dbReference>
<evidence type="ECO:0000313" key="12">
    <source>
        <dbReference type="EMBL" id="SJZ88386.1"/>
    </source>
</evidence>
<evidence type="ECO:0000313" key="13">
    <source>
        <dbReference type="Proteomes" id="UP000189933"/>
    </source>
</evidence>
<organism evidence="12 13">
    <name type="scientific">Carboxydocella sporoproducens DSM 16521</name>
    <dbReference type="NCBI Taxonomy" id="1121270"/>
    <lineage>
        <taxon>Bacteria</taxon>
        <taxon>Bacillati</taxon>
        <taxon>Bacillota</taxon>
        <taxon>Clostridia</taxon>
        <taxon>Eubacteriales</taxon>
        <taxon>Clostridiales Family XVI. Incertae Sedis</taxon>
        <taxon>Carboxydocella</taxon>
    </lineage>
</organism>
<dbReference type="SUPFAM" id="SSF103039">
    <property type="entry name" value="CheC-like"/>
    <property type="match status" value="1"/>
</dbReference>
<keyword evidence="5" id="KW-1003">Cell membrane</keyword>
<dbReference type="GO" id="GO:0003774">
    <property type="term" value="F:cytoskeletal motor activity"/>
    <property type="evidence" value="ECO:0007669"/>
    <property type="project" value="InterPro"/>
</dbReference>
<proteinExistence type="inferred from homology"/>
<dbReference type="InterPro" id="IPR036429">
    <property type="entry name" value="SpoA-like_sf"/>
</dbReference>
<dbReference type="Pfam" id="PF01052">
    <property type="entry name" value="FliMN_C"/>
    <property type="match status" value="1"/>
</dbReference>
<evidence type="ECO:0000256" key="2">
    <source>
        <dbReference type="ARBA" id="ARBA00004202"/>
    </source>
</evidence>
<dbReference type="Gene3D" id="2.30.330.10">
    <property type="entry name" value="SpoA-like"/>
    <property type="match status" value="1"/>
</dbReference>
<dbReference type="PRINTS" id="PR00955">
    <property type="entry name" value="FLGMOTORFLIM"/>
</dbReference>
<gene>
    <name evidence="12" type="ORF">SAMN02745885_01202</name>
</gene>
<dbReference type="CDD" id="cd17908">
    <property type="entry name" value="FliM"/>
    <property type="match status" value="1"/>
</dbReference>
<dbReference type="PANTHER" id="PTHR30034:SF6">
    <property type="entry name" value="YOP PROTEINS TRANSLOCATION PROTEIN Q"/>
    <property type="match status" value="1"/>
</dbReference>
<dbReference type="SUPFAM" id="SSF101801">
    <property type="entry name" value="Surface presentation of antigens (SPOA)"/>
    <property type="match status" value="1"/>
</dbReference>
<evidence type="ECO:0000256" key="4">
    <source>
        <dbReference type="ARBA" id="ARBA00021898"/>
    </source>
</evidence>
<dbReference type="NCBIfam" id="TIGR01397">
    <property type="entry name" value="fliM_switch"/>
    <property type="match status" value="1"/>
</dbReference>
<evidence type="ECO:0000259" key="11">
    <source>
        <dbReference type="Pfam" id="PF01052"/>
    </source>
</evidence>
<evidence type="ECO:0000256" key="3">
    <source>
        <dbReference type="ARBA" id="ARBA00011049"/>
    </source>
</evidence>
<name>A0A1T4PAV5_9FIRM</name>
<dbReference type="GO" id="GO:0009425">
    <property type="term" value="C:bacterial-type flagellum basal body"/>
    <property type="evidence" value="ECO:0007669"/>
    <property type="project" value="UniProtKB-SubCell"/>
</dbReference>
<evidence type="ECO:0000256" key="8">
    <source>
        <dbReference type="ARBA" id="ARBA00023136"/>
    </source>
</evidence>
<protein>
    <recommendedName>
        <fullName evidence="4 10">Flagellar motor switch protein FliM</fullName>
    </recommendedName>
</protein>
<dbReference type="PIRSF" id="PIRSF002888">
    <property type="entry name" value="FliM"/>
    <property type="match status" value="1"/>
</dbReference>
<comment type="subcellular location">
    <subcellularLocation>
        <location evidence="1">Bacterial flagellum basal body</location>
    </subcellularLocation>
    <subcellularLocation>
        <location evidence="2">Cell membrane</location>
        <topology evidence="2">Peripheral membrane protein</topology>
    </subcellularLocation>
</comment>
<dbReference type="EMBL" id="FUXM01000010">
    <property type="protein sequence ID" value="SJZ88386.1"/>
    <property type="molecule type" value="Genomic_DNA"/>
</dbReference>
<evidence type="ECO:0000256" key="10">
    <source>
        <dbReference type="NCBIfam" id="TIGR01397"/>
    </source>
</evidence>
<keyword evidence="13" id="KW-1185">Reference proteome</keyword>
<dbReference type="PANTHER" id="PTHR30034">
    <property type="entry name" value="FLAGELLAR MOTOR SWITCH PROTEIN FLIM"/>
    <property type="match status" value="1"/>
</dbReference>
<dbReference type="InterPro" id="IPR001543">
    <property type="entry name" value="FliN-like_C"/>
</dbReference>
<dbReference type="Proteomes" id="UP000189933">
    <property type="component" value="Unassembled WGS sequence"/>
</dbReference>
<keyword evidence="9" id="KW-0975">Bacterial flagellum</keyword>
<dbReference type="InterPro" id="IPR001689">
    <property type="entry name" value="Flag_FliM"/>
</dbReference>
<evidence type="ECO:0000256" key="6">
    <source>
        <dbReference type="ARBA" id="ARBA00022500"/>
    </source>
</evidence>
<sequence length="344" mass="38368">MSEILSQAEIDALLAALTQEEKKDSKEPLASIFHNEQDSLLHGSNKKTTVKVYDFRRPSKFSKEQLHTIQAIHENFCRLAGTYLSAYLRIATQLTVVSVEQITYEEVINSLQNPSIVSVLSSKPLNGNVLLDINPAIGFVMLDRLLGGPGESVEKARNLTDIEQVVLQKLITSLLGYYSEAWSNVFKIDFTLESQESNPQFVQIVSPSEMVVLIGIEARIGQQTGMLSICIPYLTLEPIIGRLNAHIWYGTSRKETDVEYLQKLKNKLQKINVNISVRLGEGTISIKELLEVEVGDIIKLDTKSDELVRLYIGQTPKFLGLPGTIGSRLGVRIVRVIEEGEDSL</sequence>
<keyword evidence="12" id="KW-0282">Flagellum</keyword>
<feature type="domain" description="Flagellar motor switch protein FliN-like C-terminal" evidence="11">
    <location>
        <begin position="267"/>
        <end position="337"/>
    </location>
</feature>
<keyword evidence="6" id="KW-0145">Chemotaxis</keyword>
<dbReference type="InterPro" id="IPR028976">
    <property type="entry name" value="CheC-like_sf"/>
</dbReference>
<accession>A0A1T4PAV5</accession>
<keyword evidence="12" id="KW-0966">Cell projection</keyword>
<keyword evidence="7" id="KW-0283">Flagellar rotation</keyword>
<comment type="similarity">
    <text evidence="3">Belongs to the FliM family.</text>
</comment>
<reference evidence="13" key="1">
    <citation type="submission" date="2017-02" db="EMBL/GenBank/DDBJ databases">
        <authorList>
            <person name="Varghese N."/>
            <person name="Submissions S."/>
        </authorList>
    </citation>
    <scope>NUCLEOTIDE SEQUENCE [LARGE SCALE GENOMIC DNA]</scope>
    <source>
        <strain evidence="13">DSM 16521</strain>
    </source>
</reference>
<dbReference type="GO" id="GO:0005886">
    <property type="term" value="C:plasma membrane"/>
    <property type="evidence" value="ECO:0007669"/>
    <property type="project" value="UniProtKB-SubCell"/>
</dbReference>
<keyword evidence="8" id="KW-0472">Membrane</keyword>
<dbReference type="GO" id="GO:0050918">
    <property type="term" value="P:positive chemotaxis"/>
    <property type="evidence" value="ECO:0007669"/>
    <property type="project" value="TreeGrafter"/>
</dbReference>
<dbReference type="OrthoDB" id="9806941at2"/>
<dbReference type="RefSeq" id="WP_078665284.1">
    <property type="nucleotide sequence ID" value="NZ_FUXM01000010.1"/>
</dbReference>
<dbReference type="AlphaFoldDB" id="A0A1T4PAV5"/>
<evidence type="ECO:0000256" key="1">
    <source>
        <dbReference type="ARBA" id="ARBA00004117"/>
    </source>
</evidence>
<keyword evidence="12" id="KW-0969">Cilium</keyword>
<dbReference type="Gene3D" id="3.40.1550.10">
    <property type="entry name" value="CheC-like"/>
    <property type="match status" value="1"/>
</dbReference>
<dbReference type="Pfam" id="PF02154">
    <property type="entry name" value="FliM"/>
    <property type="match status" value="1"/>
</dbReference>
<evidence type="ECO:0000256" key="5">
    <source>
        <dbReference type="ARBA" id="ARBA00022475"/>
    </source>
</evidence>
<evidence type="ECO:0000256" key="9">
    <source>
        <dbReference type="ARBA" id="ARBA00023143"/>
    </source>
</evidence>
<evidence type="ECO:0000256" key="7">
    <source>
        <dbReference type="ARBA" id="ARBA00022779"/>
    </source>
</evidence>